<proteinExistence type="predicted"/>
<evidence type="ECO:0000256" key="3">
    <source>
        <dbReference type="ARBA" id="ARBA00023004"/>
    </source>
</evidence>
<feature type="transmembrane region" description="Helical" evidence="5">
    <location>
        <begin position="350"/>
        <end position="374"/>
    </location>
</feature>
<dbReference type="Pfam" id="PF01126">
    <property type="entry name" value="Heme_oxygenase"/>
    <property type="match status" value="1"/>
</dbReference>
<dbReference type="Gene3D" id="1.20.910.10">
    <property type="entry name" value="Heme oxygenase-like"/>
    <property type="match status" value="1"/>
</dbReference>
<keyword evidence="5" id="KW-1133">Transmembrane helix</keyword>
<dbReference type="PANTHER" id="PTHR10720">
    <property type="entry name" value="HEME OXYGENASE"/>
    <property type="match status" value="1"/>
</dbReference>
<gene>
    <name evidence="6" type="ORF">IWZ03DRAFT_142636</name>
</gene>
<evidence type="ECO:0000256" key="4">
    <source>
        <dbReference type="SAM" id="MobiDB-lite"/>
    </source>
</evidence>
<evidence type="ECO:0000313" key="6">
    <source>
        <dbReference type="EMBL" id="KAK7520600.1"/>
    </source>
</evidence>
<evidence type="ECO:0000256" key="5">
    <source>
        <dbReference type="SAM" id="Phobius"/>
    </source>
</evidence>
<protein>
    <recommendedName>
        <fullName evidence="8">Heme oxygenase-like protein</fullName>
    </recommendedName>
</protein>
<evidence type="ECO:0008006" key="8">
    <source>
        <dbReference type="Google" id="ProtNLM"/>
    </source>
</evidence>
<dbReference type="EMBL" id="JBBPHU010000003">
    <property type="protein sequence ID" value="KAK7520600.1"/>
    <property type="molecule type" value="Genomic_DNA"/>
</dbReference>
<reference evidence="6 7" key="1">
    <citation type="submission" date="2024-04" db="EMBL/GenBank/DDBJ databases">
        <title>Phyllosticta paracitricarpa is synonymous to the EU quarantine fungus P. citricarpa based on phylogenomic analyses.</title>
        <authorList>
            <consortium name="Lawrence Berkeley National Laboratory"/>
            <person name="Van Ingen-Buijs V.A."/>
            <person name="Van Westerhoven A.C."/>
            <person name="Haridas S."/>
            <person name="Skiadas P."/>
            <person name="Martin F."/>
            <person name="Groenewald J.Z."/>
            <person name="Crous P.W."/>
            <person name="Seidl M.F."/>
        </authorList>
    </citation>
    <scope>NUCLEOTIDE SEQUENCE [LARGE SCALE GENOMIC DNA]</scope>
    <source>
        <strain evidence="6 7">CBS 123371</strain>
    </source>
</reference>
<keyword evidence="5" id="KW-0472">Membrane</keyword>
<keyword evidence="1" id="KW-0349">Heme</keyword>
<feature type="transmembrane region" description="Helical" evidence="5">
    <location>
        <begin position="187"/>
        <end position="205"/>
    </location>
</feature>
<name>A0ABR1KTZ2_9PEZI</name>
<dbReference type="InterPro" id="IPR016053">
    <property type="entry name" value="Haem_Oase-like"/>
</dbReference>
<organism evidence="6 7">
    <name type="scientific">Phyllosticta citriasiana</name>
    <dbReference type="NCBI Taxonomy" id="595635"/>
    <lineage>
        <taxon>Eukaryota</taxon>
        <taxon>Fungi</taxon>
        <taxon>Dikarya</taxon>
        <taxon>Ascomycota</taxon>
        <taxon>Pezizomycotina</taxon>
        <taxon>Dothideomycetes</taxon>
        <taxon>Dothideomycetes incertae sedis</taxon>
        <taxon>Botryosphaeriales</taxon>
        <taxon>Phyllostictaceae</taxon>
        <taxon>Phyllosticta</taxon>
    </lineage>
</organism>
<comment type="caution">
    <text evidence="6">The sequence shown here is derived from an EMBL/GenBank/DDBJ whole genome shotgun (WGS) entry which is preliminary data.</text>
</comment>
<keyword evidence="3" id="KW-0408">Iron</keyword>
<dbReference type="SUPFAM" id="SSF48613">
    <property type="entry name" value="Heme oxygenase-like"/>
    <property type="match status" value="1"/>
</dbReference>
<keyword evidence="5" id="KW-0812">Transmembrane</keyword>
<dbReference type="PANTHER" id="PTHR10720:SF0">
    <property type="entry name" value="HEME OXYGENASE"/>
    <property type="match status" value="1"/>
</dbReference>
<evidence type="ECO:0000313" key="7">
    <source>
        <dbReference type="Proteomes" id="UP001363622"/>
    </source>
</evidence>
<dbReference type="InterPro" id="IPR016084">
    <property type="entry name" value="Haem_Oase-like_multi-hlx"/>
</dbReference>
<accession>A0ABR1KTZ2</accession>
<dbReference type="CDD" id="cd19165">
    <property type="entry name" value="HemeO"/>
    <property type="match status" value="1"/>
</dbReference>
<evidence type="ECO:0000256" key="1">
    <source>
        <dbReference type="ARBA" id="ARBA00022617"/>
    </source>
</evidence>
<keyword evidence="7" id="KW-1185">Reference proteome</keyword>
<dbReference type="Proteomes" id="UP001363622">
    <property type="component" value="Unassembled WGS sequence"/>
</dbReference>
<sequence length="386" mass="42792">MTPDNLKMPLPPGSPPPSLAVEINTATRPAHTSLNRLITTRLPLGLPPHAASPRLYAFGILHFAHLFFTFESCWLDLTRAQQPTNPTLSSLLEDPWISVNGTASDDQGPSPSVVPEQSPHDRKILNLLARFLPPGLPRSKRLRTDLATLLALSPIDLDVHLATYPTPLLATTTAHIRRRLRTHPHLLLAYTHVLYLAIFAGGRWIRQQLLNGGSEFWGYGVVDDEEKEAAWKQQITSKGLSLWFFDGAADGEDVKSEFKRRWAEVEGLLSAEQRAQVVDESRHIFAIVEELVRELDRQLDTPGATGLREDDGEELKDVEEKGDATELDPVAQRAEESIARWVKLSRRGSFAGALVLLGGFYWWAACCLGLSLGLNGVAVGPEWPDF</sequence>
<dbReference type="InterPro" id="IPR002051">
    <property type="entry name" value="Haem_Oase"/>
</dbReference>
<feature type="region of interest" description="Disordered" evidence="4">
    <location>
        <begin position="302"/>
        <end position="324"/>
    </location>
</feature>
<evidence type="ECO:0000256" key="2">
    <source>
        <dbReference type="ARBA" id="ARBA00022723"/>
    </source>
</evidence>
<keyword evidence="2" id="KW-0479">Metal-binding</keyword>